<dbReference type="InterPro" id="IPR002156">
    <property type="entry name" value="RNaseH_domain"/>
</dbReference>
<feature type="compositionally biased region" description="Basic and acidic residues" evidence="7">
    <location>
        <begin position="311"/>
        <end position="320"/>
    </location>
</feature>
<dbReference type="SUPFAM" id="SSF50630">
    <property type="entry name" value="Acid proteases"/>
    <property type="match status" value="1"/>
</dbReference>
<gene>
    <name evidence="9" type="ORF">FSB_LOCUS43058</name>
</gene>
<keyword evidence="4" id="KW-0255">Endonuclease</keyword>
<dbReference type="Pfam" id="PF03732">
    <property type="entry name" value="Retrotrans_gag"/>
    <property type="match status" value="1"/>
</dbReference>
<evidence type="ECO:0000256" key="6">
    <source>
        <dbReference type="ARBA" id="ARBA00023268"/>
    </source>
</evidence>
<dbReference type="Pfam" id="PF17921">
    <property type="entry name" value="Integrase_H2C2"/>
    <property type="match status" value="1"/>
</dbReference>
<feature type="region of interest" description="Disordered" evidence="7">
    <location>
        <begin position="1"/>
        <end position="105"/>
    </location>
</feature>
<dbReference type="InterPro" id="IPR041577">
    <property type="entry name" value="RT_RNaseH_2"/>
</dbReference>
<keyword evidence="4" id="KW-0378">Hydrolase</keyword>
<feature type="region of interest" description="Disordered" evidence="7">
    <location>
        <begin position="309"/>
        <end position="347"/>
    </location>
</feature>
<dbReference type="Gene3D" id="3.30.70.270">
    <property type="match status" value="2"/>
</dbReference>
<dbReference type="InterPro" id="IPR005162">
    <property type="entry name" value="Retrotrans_gag_dom"/>
</dbReference>
<feature type="compositionally biased region" description="Basic residues" evidence="7">
    <location>
        <begin position="1"/>
        <end position="11"/>
    </location>
</feature>
<feature type="compositionally biased region" description="Pro residues" evidence="7">
    <location>
        <begin position="33"/>
        <end position="47"/>
    </location>
</feature>
<dbReference type="Gene3D" id="1.10.340.70">
    <property type="match status" value="2"/>
</dbReference>
<dbReference type="PROSITE" id="PS50994">
    <property type="entry name" value="INTEGRASE"/>
    <property type="match status" value="1"/>
</dbReference>
<feature type="domain" description="Integrase catalytic" evidence="8">
    <location>
        <begin position="1610"/>
        <end position="1712"/>
    </location>
</feature>
<dbReference type="GO" id="GO:0016779">
    <property type="term" value="F:nucleotidyltransferase activity"/>
    <property type="evidence" value="ECO:0007669"/>
    <property type="project" value="UniProtKB-KW"/>
</dbReference>
<evidence type="ECO:0000256" key="7">
    <source>
        <dbReference type="SAM" id="MobiDB-lite"/>
    </source>
</evidence>
<dbReference type="Pfam" id="PF13456">
    <property type="entry name" value="RVT_3"/>
    <property type="match status" value="1"/>
</dbReference>
<protein>
    <recommendedName>
        <fullName evidence="8">Integrase catalytic domain-containing protein</fullName>
    </recommendedName>
</protein>
<dbReference type="InterPro" id="IPR001584">
    <property type="entry name" value="Integrase_cat-core"/>
</dbReference>
<dbReference type="SUPFAM" id="SSF53098">
    <property type="entry name" value="Ribonuclease H-like"/>
    <property type="match status" value="2"/>
</dbReference>
<reference evidence="9" key="1">
    <citation type="submission" date="2018-02" db="EMBL/GenBank/DDBJ databases">
        <authorList>
            <person name="Cohen D.B."/>
            <person name="Kent A.D."/>
        </authorList>
    </citation>
    <scope>NUCLEOTIDE SEQUENCE</scope>
</reference>
<dbReference type="EMBL" id="OIVN01004052">
    <property type="protein sequence ID" value="SPD15176.1"/>
    <property type="molecule type" value="Genomic_DNA"/>
</dbReference>
<keyword evidence="5" id="KW-0233">DNA recombination</keyword>
<dbReference type="Gene3D" id="2.40.70.10">
    <property type="entry name" value="Acid Proteases"/>
    <property type="match status" value="1"/>
</dbReference>
<dbReference type="InterPro" id="IPR043128">
    <property type="entry name" value="Rev_trsase/Diguanyl_cyclase"/>
</dbReference>
<dbReference type="GO" id="GO:0003676">
    <property type="term" value="F:nucleic acid binding"/>
    <property type="evidence" value="ECO:0007669"/>
    <property type="project" value="InterPro"/>
</dbReference>
<dbReference type="Gene3D" id="3.10.10.10">
    <property type="entry name" value="HIV Type 1 Reverse Transcriptase, subunit A, domain 1"/>
    <property type="match status" value="1"/>
</dbReference>
<keyword evidence="1" id="KW-0808">Transferase</keyword>
<dbReference type="CDD" id="cd01647">
    <property type="entry name" value="RT_LTR"/>
    <property type="match status" value="1"/>
</dbReference>
<dbReference type="GO" id="GO:0015074">
    <property type="term" value="P:DNA integration"/>
    <property type="evidence" value="ECO:0007669"/>
    <property type="project" value="InterPro"/>
</dbReference>
<evidence type="ECO:0000256" key="1">
    <source>
        <dbReference type="ARBA" id="ARBA00022679"/>
    </source>
</evidence>
<dbReference type="CDD" id="cd09279">
    <property type="entry name" value="RNase_HI_like"/>
    <property type="match status" value="1"/>
</dbReference>
<dbReference type="Pfam" id="PF17919">
    <property type="entry name" value="RT_RNaseH_2"/>
    <property type="match status" value="1"/>
</dbReference>
<evidence type="ECO:0000259" key="8">
    <source>
        <dbReference type="PROSITE" id="PS50994"/>
    </source>
</evidence>
<dbReference type="InterPro" id="IPR000477">
    <property type="entry name" value="RT_dom"/>
</dbReference>
<dbReference type="InterPro" id="IPR036397">
    <property type="entry name" value="RNaseH_sf"/>
</dbReference>
<proteinExistence type="predicted"/>
<dbReference type="Pfam" id="PF00078">
    <property type="entry name" value="RVT_1"/>
    <property type="match status" value="1"/>
</dbReference>
<dbReference type="InterPro" id="IPR012337">
    <property type="entry name" value="RNaseH-like_sf"/>
</dbReference>
<dbReference type="InterPro" id="IPR043502">
    <property type="entry name" value="DNA/RNA_pol_sf"/>
</dbReference>
<evidence type="ECO:0000256" key="4">
    <source>
        <dbReference type="ARBA" id="ARBA00022759"/>
    </source>
</evidence>
<dbReference type="Gene3D" id="3.30.420.10">
    <property type="entry name" value="Ribonuclease H-like superfamily/Ribonuclease H"/>
    <property type="match status" value="2"/>
</dbReference>
<evidence type="ECO:0000313" key="9">
    <source>
        <dbReference type="EMBL" id="SPD15176.1"/>
    </source>
</evidence>
<keyword evidence="6" id="KW-0511">Multifunctional enzyme</keyword>
<dbReference type="InterPro" id="IPR041588">
    <property type="entry name" value="Integrase_H2C2"/>
</dbReference>
<dbReference type="PANTHER" id="PTHR37984:SF5">
    <property type="entry name" value="PROTEIN NYNRIN-LIKE"/>
    <property type="match status" value="1"/>
</dbReference>
<name>A0A2N9HLZ1_FAGSY</name>
<dbReference type="PANTHER" id="PTHR37984">
    <property type="entry name" value="PROTEIN CBG26694"/>
    <property type="match status" value="1"/>
</dbReference>
<dbReference type="GO" id="GO:0006310">
    <property type="term" value="P:DNA recombination"/>
    <property type="evidence" value="ECO:0007669"/>
    <property type="project" value="UniProtKB-KW"/>
</dbReference>
<dbReference type="InterPro" id="IPR050951">
    <property type="entry name" value="Retrovirus_Pol_polyprotein"/>
</dbReference>
<dbReference type="SUPFAM" id="SSF56672">
    <property type="entry name" value="DNA/RNA polymerases"/>
    <property type="match status" value="1"/>
</dbReference>
<feature type="compositionally biased region" description="Polar residues" evidence="7">
    <location>
        <begin position="321"/>
        <end position="331"/>
    </location>
</feature>
<organism evidence="9">
    <name type="scientific">Fagus sylvatica</name>
    <name type="common">Beechnut</name>
    <dbReference type="NCBI Taxonomy" id="28930"/>
    <lineage>
        <taxon>Eukaryota</taxon>
        <taxon>Viridiplantae</taxon>
        <taxon>Streptophyta</taxon>
        <taxon>Embryophyta</taxon>
        <taxon>Tracheophyta</taxon>
        <taxon>Spermatophyta</taxon>
        <taxon>Magnoliopsida</taxon>
        <taxon>eudicotyledons</taxon>
        <taxon>Gunneridae</taxon>
        <taxon>Pentapetalae</taxon>
        <taxon>rosids</taxon>
        <taxon>fabids</taxon>
        <taxon>Fagales</taxon>
        <taxon>Fagaceae</taxon>
        <taxon>Fagus</taxon>
    </lineage>
</organism>
<accession>A0A2N9HLZ1</accession>
<evidence type="ECO:0000256" key="3">
    <source>
        <dbReference type="ARBA" id="ARBA00022722"/>
    </source>
</evidence>
<feature type="compositionally biased region" description="Basic and acidic residues" evidence="7">
    <location>
        <begin position="90"/>
        <end position="105"/>
    </location>
</feature>
<dbReference type="CDD" id="cd00303">
    <property type="entry name" value="retropepsin_like"/>
    <property type="match status" value="1"/>
</dbReference>
<evidence type="ECO:0000256" key="2">
    <source>
        <dbReference type="ARBA" id="ARBA00022695"/>
    </source>
</evidence>
<feature type="compositionally biased region" description="Basic and acidic residues" evidence="7">
    <location>
        <begin position="12"/>
        <end position="22"/>
    </location>
</feature>
<dbReference type="Pfam" id="PF00665">
    <property type="entry name" value="rve"/>
    <property type="match status" value="1"/>
</dbReference>
<keyword evidence="2" id="KW-0548">Nucleotidyltransferase</keyword>
<sequence>MPPKPRQRRKQREVSAHMEHSQAESAVNAHGQNPPPPPPSDPNPEAPPTNLLLELIQSLQQNQSELADAIKQLKEKDASTKTPPQNEGGDQEKPHEDSGSHEKEATFVTMSDIADLLKQEREKNPKESRLFVRKPPYPAELLKQPYPEKYIAPTFSRFDDRKGSALVHISKFVDSMGAYAGNGDLCLREFSKSLDDRAYTWYTTLPLGSVKVWEDMVELFCGKYFQAEEKITLVNLHTTKQASGEDLLHYIHRFRDISLDCYANYEEGELVGVCIDNMLPEFRAHLENLDISRFGQLLQKARKTALSVKPYTEKPKEKKNQPQVLTVSTMSNKRKKSNERSFDEAPPPVPCTLEEMKAILDKWVADGIIKLPEAQKKATEEDKKNLKFCYFHRYVHHSTADCWTLRRKFHEKIQDGTLESPQVQQKVHTDPFLKHKDRVVVSVVIHGSTSDVDVDESATASTAMTPTAIKTLQRNHRFRFLFNQLGLNPEARTAATEAIMAITADSGAHCFTTETHASRAFLETTNAITFTDEDMEVQYPDHRRPLYLSATINEVQVRRALVDNGSCINLIPLSAIQVVEIPQKKIQGAPIEIKGFGGVGEYTKGQIQLILKVGPVVAFTRFHVVDFVVPYHILLGRPWLHKHQLIPSTYHQCVKGRLNGKPIRIAANSAPFDQSESHFVKAALYDEITPVGEASLAKPIGIPLPKWDEIRDASGPSCFVVNEASVPESADAAEPVAVDPKISAKEELEVIDLSSDPSVHKPVSISASLSVEERTHLVELLKKYQDVFAWQYDEMSGIDPKLVAHSLNVGPGTRPVVQPMRTFHPEVEAQITQEVKKLLSAGFIKPIQHPRWLSNIVPVKKKNGQIRCCVDFRNLNKACPKDEFPLPNMDLLIDSAAGHAMFSFMDGFSGYNQIFMSPRDDEKTAFRTPIGNFYYTIMPFGLKNAGATYQRTMTAMFHDMMHREIEDYVDDIVVKSKTRRDHFSILKKVFKRCRLYKLKMNPLKCAFGVSAGKFLGFLVHQRGINVDLARASAIATMKPPTTHKELKSFLGKLSYIRRFISGLAVVTSTFAPFLKKGAPFHWSTECQEAFEKVQDIMTKLPTVCAPISGKSLRLYLASNSQAIGALIAQENDNGIEQPIYYVSCTLKDAESRYSGAERSCLALIYASQRLRYYFLAHRVQLMTRSHPIRSLLQRPIQAIADLLAQFPGEDNSLISDEVPGEINEVFLTGLADSIWTLKFDGSSTATSAGAGIVLYKDDGEAVMKSFKFDFPCSNNAAEYEAYLAGLAIAYEMGIKHLRVIGDSNLVKLEARFSTFEIEHAQRNENWYADALATLGSQIAFEGEEMNVTICKKMKPITESLKKDFEELSPDQEDWRAPIKAKLISPDVMADLREIRDYTLISGDLYRRLPGGVLARCISIEEAKEKLPEVHEKTCGDGGAISLYRRLQRLGYFWPNMSAKASEIQSRCPTCQFHYSNEEVCATFVSTDWRTPFLEYLLEGILPSNPKDVYRLKRLALRYFVEGGTLFRKGFHGEPLRCLSPSESQMVIKETHVGECGEHQGKKRLYQCLLTLGYYWPTMKKDAADFVKTCHTCQVQANLIHTHPTSLQNMATPWPFHTWGLDLIGPINPASGGYIWILVATEYFTKWVEAIPLRKATGAAVANFIREHIITRFGIPYKLITDNGTPFINKDVREVLEHYRVKHRRSTPYYPQGFTPFSLVYGTDTISPTELVVPSPRVMQGSELEVDADMCAEARTADLEGLDEARDLAKAKSQRNYQKMANVHSKALRVRIFAEGQMVLKAAEFVRRNLPSPSKFSPNWDGPYIIREVHGSGYYKLSKSDGTTLTDPDKS</sequence>
<dbReference type="InterPro" id="IPR021109">
    <property type="entry name" value="Peptidase_aspartic_dom_sf"/>
</dbReference>
<dbReference type="GO" id="GO:0004523">
    <property type="term" value="F:RNA-DNA hybrid ribonuclease activity"/>
    <property type="evidence" value="ECO:0007669"/>
    <property type="project" value="InterPro"/>
</dbReference>
<evidence type="ECO:0000256" key="5">
    <source>
        <dbReference type="ARBA" id="ARBA00023172"/>
    </source>
</evidence>
<keyword evidence="3" id="KW-0540">Nuclease</keyword>